<organism evidence="5 6">
    <name type="scientific">Jiangella alkaliphila</name>
    <dbReference type="NCBI Taxonomy" id="419479"/>
    <lineage>
        <taxon>Bacteria</taxon>
        <taxon>Bacillati</taxon>
        <taxon>Actinomycetota</taxon>
        <taxon>Actinomycetes</taxon>
        <taxon>Jiangellales</taxon>
        <taxon>Jiangellaceae</taxon>
        <taxon>Jiangella</taxon>
    </lineage>
</organism>
<keyword evidence="6" id="KW-1185">Reference proteome</keyword>
<gene>
    <name evidence="5" type="ORF">SAMN04488563_6744</name>
</gene>
<dbReference type="InterPro" id="IPR006311">
    <property type="entry name" value="TAT_signal"/>
</dbReference>
<accession>A0A1H2LX82</accession>
<dbReference type="GO" id="GO:0030313">
    <property type="term" value="C:cell envelope"/>
    <property type="evidence" value="ECO:0007669"/>
    <property type="project" value="UniProtKB-SubCell"/>
</dbReference>
<comment type="similarity">
    <text evidence="2">Belongs to the bacterial solute-binding protein 1 family.</text>
</comment>
<dbReference type="STRING" id="419479.SAMN04488563_6744"/>
<evidence type="ECO:0000313" key="5">
    <source>
        <dbReference type="EMBL" id="SDU85211.1"/>
    </source>
</evidence>
<keyword evidence="4" id="KW-0732">Signal</keyword>
<dbReference type="CDD" id="cd13585">
    <property type="entry name" value="PBP2_TMBP_like"/>
    <property type="match status" value="1"/>
</dbReference>
<dbReference type="RefSeq" id="WP_046772209.1">
    <property type="nucleotide sequence ID" value="NZ_LBMC01000058.1"/>
</dbReference>
<evidence type="ECO:0000313" key="6">
    <source>
        <dbReference type="Proteomes" id="UP000182977"/>
    </source>
</evidence>
<comment type="subcellular location">
    <subcellularLocation>
        <location evidence="1">Cell envelope</location>
    </subcellularLocation>
</comment>
<dbReference type="Proteomes" id="UP000182977">
    <property type="component" value="Chromosome I"/>
</dbReference>
<dbReference type="OrthoDB" id="7918484at2"/>
<dbReference type="PANTHER" id="PTHR43649:SF31">
    <property type="entry name" value="SN-GLYCEROL-3-PHOSPHATE-BINDING PERIPLASMIC PROTEIN UGPB"/>
    <property type="match status" value="1"/>
</dbReference>
<dbReference type="Gene3D" id="3.40.190.10">
    <property type="entry name" value="Periplasmic binding protein-like II"/>
    <property type="match status" value="1"/>
</dbReference>
<dbReference type="InterPro" id="IPR006059">
    <property type="entry name" value="SBP"/>
</dbReference>
<dbReference type="PROSITE" id="PS51318">
    <property type="entry name" value="TAT"/>
    <property type="match status" value="1"/>
</dbReference>
<evidence type="ECO:0000256" key="2">
    <source>
        <dbReference type="ARBA" id="ARBA00008520"/>
    </source>
</evidence>
<dbReference type="Pfam" id="PF01547">
    <property type="entry name" value="SBP_bac_1"/>
    <property type="match status" value="1"/>
</dbReference>
<evidence type="ECO:0000256" key="1">
    <source>
        <dbReference type="ARBA" id="ARBA00004196"/>
    </source>
</evidence>
<keyword evidence="3" id="KW-0813">Transport</keyword>
<dbReference type="InterPro" id="IPR050490">
    <property type="entry name" value="Bact_solute-bd_prot1"/>
</dbReference>
<evidence type="ECO:0000256" key="3">
    <source>
        <dbReference type="ARBA" id="ARBA00022448"/>
    </source>
</evidence>
<protein>
    <submittedName>
        <fullName evidence="5">ABC-type glycerol-3-phosphate transport system, substrate-binding protein</fullName>
    </submittedName>
</protein>
<evidence type="ECO:0000256" key="4">
    <source>
        <dbReference type="ARBA" id="ARBA00022729"/>
    </source>
</evidence>
<name>A0A1H2LX82_9ACTN</name>
<sequence>MNREQRYARTRSGLLVPRPTRRGFLGGALGALAVAGLPSLAGCGSSGGSGDRTSLTDWQASSWESAEEMEKWLRFTGEYFDAEQPDVDWNIDYGIPFNDYFPTLQTTIAGGGTLDMCWMHGRFVPQFAAAGLIEPLDDLIDSATPDGWPDEYFASQIEGFQFDGQQYGMPYDIVAGGMYVNVDWFDRAGVDLPTADWTLDDLLEAAITLKEAAPDPDNSWAMTLPVHTVQMYWLVRSFGGDFFTDNGSTSHLADDGTIAAVQYLVDAMHKYRVMPTPGDLNTVDAGGAGDFALFGSERIAILTQINDSAFVIDDFVQGKFAWTVAPTPRGPEGRFQQVGGSAFALPSTTRSAEVSFDVMKHLMANPDTLPEISRMGSLVPARIGFGENAYPAEDVVPREAFDAAFFGPVEQDGVVLTFHERYAEWEASVYSVKIDELWTGSRDDVPEVMREIDEMTQDLIGS</sequence>
<dbReference type="EMBL" id="LT629791">
    <property type="protein sequence ID" value="SDU85211.1"/>
    <property type="molecule type" value="Genomic_DNA"/>
</dbReference>
<dbReference type="AlphaFoldDB" id="A0A1H2LX82"/>
<proteinExistence type="inferred from homology"/>
<reference evidence="6" key="1">
    <citation type="submission" date="2016-10" db="EMBL/GenBank/DDBJ databases">
        <authorList>
            <person name="Varghese N."/>
            <person name="Submissions S."/>
        </authorList>
    </citation>
    <scope>NUCLEOTIDE SEQUENCE [LARGE SCALE GENOMIC DNA]</scope>
    <source>
        <strain evidence="6">DSM 45079</strain>
    </source>
</reference>
<dbReference type="PANTHER" id="PTHR43649">
    <property type="entry name" value="ARABINOSE-BINDING PROTEIN-RELATED"/>
    <property type="match status" value="1"/>
</dbReference>
<dbReference type="SUPFAM" id="SSF53850">
    <property type="entry name" value="Periplasmic binding protein-like II"/>
    <property type="match status" value="1"/>
</dbReference>